<dbReference type="PROSITE" id="PS50137">
    <property type="entry name" value="DS_RBD"/>
    <property type="match status" value="2"/>
</dbReference>
<feature type="compositionally biased region" description="Low complexity" evidence="2">
    <location>
        <begin position="970"/>
        <end position="979"/>
    </location>
</feature>
<evidence type="ECO:0000256" key="1">
    <source>
        <dbReference type="PROSITE-ProRule" id="PRU00266"/>
    </source>
</evidence>
<feature type="compositionally biased region" description="Basic and acidic residues" evidence="2">
    <location>
        <begin position="1213"/>
        <end position="1223"/>
    </location>
</feature>
<feature type="compositionally biased region" description="Acidic residues" evidence="2">
    <location>
        <begin position="412"/>
        <end position="423"/>
    </location>
</feature>
<reference evidence="4" key="1">
    <citation type="submission" date="2021-01" db="EMBL/GenBank/DDBJ databases">
        <authorList>
            <person name="Corre E."/>
            <person name="Pelletier E."/>
            <person name="Niang G."/>
            <person name="Scheremetjew M."/>
            <person name="Finn R."/>
            <person name="Kale V."/>
            <person name="Holt S."/>
            <person name="Cochrane G."/>
            <person name="Meng A."/>
            <person name="Brown T."/>
            <person name="Cohen L."/>
        </authorList>
    </citation>
    <scope>NUCLEOTIDE SEQUENCE</scope>
    <source>
        <strain evidence="4">Pop2</strain>
    </source>
</reference>
<dbReference type="GO" id="GO:0003723">
    <property type="term" value="F:RNA binding"/>
    <property type="evidence" value="ECO:0007669"/>
    <property type="project" value="UniProtKB-UniRule"/>
</dbReference>
<evidence type="ECO:0000313" key="4">
    <source>
        <dbReference type="EMBL" id="CAD9349975.1"/>
    </source>
</evidence>
<keyword evidence="1" id="KW-0694">RNA-binding</keyword>
<accession>A0A7S2EQU7</accession>
<feature type="compositionally biased region" description="Low complexity" evidence="2">
    <location>
        <begin position="443"/>
        <end position="459"/>
    </location>
</feature>
<feature type="compositionally biased region" description="Polar residues" evidence="2">
    <location>
        <begin position="145"/>
        <end position="157"/>
    </location>
</feature>
<feature type="region of interest" description="Disordered" evidence="2">
    <location>
        <begin position="1213"/>
        <end position="1241"/>
    </location>
</feature>
<feature type="compositionally biased region" description="Polar residues" evidence="2">
    <location>
        <begin position="208"/>
        <end position="230"/>
    </location>
</feature>
<sequence>MDTTNEIDYHDNNHDGMQQQQGNNNNNHQEQEPMVIVPPSVSSSMTPSVIQSSTQQQQQQQSNGGKKQKRPRRTTTTTVNSSMTTTTKRLWSPSTANSTKASSSTLQQGNNIDCAEKQPTTTTSNNLLQPKPTTSSSFGKKIIQRPSTTTKHGASSDSSGNHRHHHTNNSHNSRRQFIKRGHHATTTSNNTATINTTTTTAKHFKSLNGGQNNKANKRACQSQTSSTTTFVHAGKKNRASTSTTPFSQHHHHHHHPPLFSTQAPKPFNPIGKTGVSALHELCDKQHWNTPSFFEMDDTSPPLSTPREFVIVAVVNQREFGRGRGGTKASARQDAARRALSSLLPGVAFDANGIVIHVPTTAAAAAAGNTTASNVSSSSTNQSHDGKNTALEELAPNLAERLAIHGRGCGKDDNDDDDDDEEQEEKNGKHDKGDVTTIGGTNRPLSPSPSEDSSISTAFSIGGGTGTTATNAVITGGPIRKHSLVLLPSSSPTQQQQYTPTFHHMKQQHSSSNKTTSSMQQMNIYPCASTTSGVSSENDGLDEDDDDDAYYASRGASVCSALLHAMWQIDDRIKEPPSYAFDVCPLPASPTSAAVPTIAMSPSSMASNSNRRNINKSSSKRKGGGLFSGGKNGAMSSKRISVTTAVGTTVTVHRSSFACTASLFLHTLCEEKEEEEDTVDDSSTNEGKMKKKKNEKEGEAISSKTLIVDITKNDKVVSIGGGDESNDATKAKVSEKLDKNNKNVIKEKNEKRRRQCEKIDGKMYHVKQLEAVGTGATKREARHVASAKLLALLFPSCRGMVEVKAAAEAARERYAASKAKSRQSKRALSLSSGGGAGGMKKENRRRKGGQGCATAEDGCHKLGCDNTDCGGGVNTDYSVGISSYFTSFAQPLKQDPLFPTEEAARISLLLGMDDHRHHVGCRSCNRVEETTITASGNNNIHDNESNNNSFSRHPLTVDGIVSVAGLSLSESIVESPSSPSRGKEQQAKKQNSTCPQPDPIDDGPSLRQIARQKQLEESVDSALQALQDVGDEELKRLSPSFRNASIDDDVGKTILRRAGPNDGTWVQNLLSKDHDILRKKGTASEQESKSTTDPLLSCIGPLSLIGLSSERPTISNAALNDATTSGAEDLTRMSSLLWGGVSFTLLLSRAVPAYDEPPLGCAVLTLSFSLSAGRLLRISCIAHEEHLPRERFIECLEGFAAKMSCELDINDGTGKRMEKARNPPDIRLIPNNDSSRTTELSRQEMENLVRQYVCDKTMEHDSSPLQIATKWSPCIPEDSSTPETLRNSETPLSNHLQSVKEEESEEYKTDDDGEDDEALESVGTKNKPSKRTRVA</sequence>
<dbReference type="InterPro" id="IPR014720">
    <property type="entry name" value="dsRBD_dom"/>
</dbReference>
<dbReference type="EMBL" id="HBGN01032854">
    <property type="protein sequence ID" value="CAD9349975.1"/>
    <property type="molecule type" value="Transcribed_RNA"/>
</dbReference>
<feature type="compositionally biased region" description="Acidic residues" evidence="2">
    <location>
        <begin position="1301"/>
        <end position="1318"/>
    </location>
</feature>
<protein>
    <recommendedName>
        <fullName evidence="3">DRBM domain-containing protein</fullName>
    </recommendedName>
</protein>
<dbReference type="SMART" id="SM00358">
    <property type="entry name" value="DSRM"/>
    <property type="match status" value="1"/>
</dbReference>
<evidence type="ECO:0000259" key="3">
    <source>
        <dbReference type="PROSITE" id="PS50137"/>
    </source>
</evidence>
<feature type="region of interest" description="Disordered" evidence="2">
    <location>
        <begin position="600"/>
        <end position="633"/>
    </location>
</feature>
<feature type="region of interest" description="Disordered" evidence="2">
    <location>
        <begin position="1"/>
        <end position="175"/>
    </location>
</feature>
<feature type="region of interest" description="Disordered" evidence="2">
    <location>
        <begin position="204"/>
        <end position="257"/>
    </location>
</feature>
<feature type="region of interest" description="Disordered" evidence="2">
    <location>
        <begin position="671"/>
        <end position="697"/>
    </location>
</feature>
<organism evidence="4">
    <name type="scientific">Ditylum brightwellii</name>
    <dbReference type="NCBI Taxonomy" id="49249"/>
    <lineage>
        <taxon>Eukaryota</taxon>
        <taxon>Sar</taxon>
        <taxon>Stramenopiles</taxon>
        <taxon>Ochrophyta</taxon>
        <taxon>Bacillariophyta</taxon>
        <taxon>Mediophyceae</taxon>
        <taxon>Lithodesmiophycidae</taxon>
        <taxon>Lithodesmiales</taxon>
        <taxon>Lithodesmiaceae</taxon>
        <taxon>Ditylum</taxon>
    </lineage>
</organism>
<name>A0A7S2EQU7_9STRA</name>
<dbReference type="Pfam" id="PF00035">
    <property type="entry name" value="dsrm"/>
    <property type="match status" value="1"/>
</dbReference>
<feature type="region of interest" description="Disordered" evidence="2">
    <location>
        <begin position="1268"/>
        <end position="1334"/>
    </location>
</feature>
<feature type="compositionally biased region" description="Low complexity" evidence="2">
    <location>
        <begin position="15"/>
        <end position="62"/>
    </location>
</feature>
<feature type="domain" description="DRBM" evidence="3">
    <location>
        <begin position="758"/>
        <end position="794"/>
    </location>
</feature>
<gene>
    <name evidence="4" type="ORF">DBRI1063_LOCUS21224</name>
</gene>
<feature type="compositionally biased region" description="Low complexity" evidence="2">
    <location>
        <begin position="600"/>
        <end position="616"/>
    </location>
</feature>
<feature type="compositionally biased region" description="Low complexity" evidence="2">
    <location>
        <begin position="74"/>
        <end position="105"/>
    </location>
</feature>
<feature type="domain" description="DRBM" evidence="3">
    <location>
        <begin position="273"/>
        <end position="344"/>
    </location>
</feature>
<dbReference type="SUPFAM" id="SSF54768">
    <property type="entry name" value="dsRNA-binding domain-like"/>
    <property type="match status" value="1"/>
</dbReference>
<evidence type="ECO:0000256" key="2">
    <source>
        <dbReference type="SAM" id="MobiDB-lite"/>
    </source>
</evidence>
<feature type="region of interest" description="Disordered" evidence="2">
    <location>
        <begin position="815"/>
        <end position="853"/>
    </location>
</feature>
<feature type="compositionally biased region" description="Polar residues" evidence="2">
    <location>
        <begin position="1277"/>
        <end position="1296"/>
    </location>
</feature>
<proteinExistence type="predicted"/>
<dbReference type="Gene3D" id="3.30.160.20">
    <property type="match status" value="1"/>
</dbReference>
<feature type="compositionally biased region" description="Basic and acidic residues" evidence="2">
    <location>
        <begin position="424"/>
        <end position="433"/>
    </location>
</feature>
<feature type="compositionally biased region" description="Polar residues" evidence="2">
    <location>
        <begin position="118"/>
        <end position="138"/>
    </location>
</feature>
<feature type="compositionally biased region" description="Basic residues" evidence="2">
    <location>
        <begin position="161"/>
        <end position="175"/>
    </location>
</feature>
<feature type="region of interest" description="Disordered" evidence="2">
    <location>
        <begin position="405"/>
        <end position="465"/>
    </location>
</feature>
<feature type="region of interest" description="Disordered" evidence="2">
    <location>
        <begin position="970"/>
        <end position="1004"/>
    </location>
</feature>